<proteinExistence type="inferred from homology"/>
<dbReference type="Pfam" id="PF00232">
    <property type="entry name" value="Glyco_hydro_1"/>
    <property type="match status" value="2"/>
</dbReference>
<evidence type="ECO:0000256" key="5">
    <source>
        <dbReference type="PROSITE-ProRule" id="PRU10055"/>
    </source>
</evidence>
<dbReference type="InterPro" id="IPR017853">
    <property type="entry name" value="GH"/>
</dbReference>
<evidence type="ECO:0000256" key="4">
    <source>
        <dbReference type="ARBA" id="ARBA00023295"/>
    </source>
</evidence>
<dbReference type="InterPro" id="IPR006311">
    <property type="entry name" value="TAT_signal"/>
</dbReference>
<sequence length="438" mass="48917">MSALTRRSFLSGTASGLLARTSSACAESRSANLTLPFLWGAATAGYQTEGNSTNADIWLLERMAGTVFKERSGRADDFYTRYHQDIVLLASLGLNSFRFSVEWSRIEPEPGVISHEAIAHYRDMLRVCHEHNLIPCVTYSHFACPLWFSARGGWEAPDAADHFLRYCELASRSFGDLIGTAAVFNEPDLHKLILHGSPLSDRKKEIMLAQAAKSCHSPVFGYYLSGDAQCIEAAMISAYLRAYDVIKSGPGLYPLGLTLAMTDDQAVGDPLMRDRKRTEIYDAWLHACREKGDFIGVQVYTRSLTGPNGTVAPPADSRFTTMGWEFYPECVEGACRYAASVSQRPVIVTENGIATDDDTERQDYIRRAVESLNRAIADGIDIRGYYHWSFLDSFEWASGYKPRMGLVAVNRETEERTAKQSAFLLGNMRPDRFVSWKL</sequence>
<dbReference type="GO" id="GO:0008422">
    <property type="term" value="F:beta-glucosidase activity"/>
    <property type="evidence" value="ECO:0007669"/>
    <property type="project" value="UniProtKB-EC"/>
</dbReference>
<evidence type="ECO:0000256" key="6">
    <source>
        <dbReference type="RuleBase" id="RU003690"/>
    </source>
</evidence>
<dbReference type="PROSITE" id="PS51318">
    <property type="entry name" value="TAT"/>
    <property type="match status" value="1"/>
</dbReference>
<organism evidence="7 8">
    <name type="scientific">Acetobacter aceti</name>
    <dbReference type="NCBI Taxonomy" id="435"/>
    <lineage>
        <taxon>Bacteria</taxon>
        <taxon>Pseudomonadati</taxon>
        <taxon>Pseudomonadota</taxon>
        <taxon>Alphaproteobacteria</taxon>
        <taxon>Acetobacterales</taxon>
        <taxon>Acetobacteraceae</taxon>
        <taxon>Acetobacter</taxon>
        <taxon>Acetobacter subgen. Acetobacter</taxon>
    </lineage>
</organism>
<dbReference type="STRING" id="435.A0U92_13925"/>
<evidence type="ECO:0000256" key="2">
    <source>
        <dbReference type="ARBA" id="ARBA00012744"/>
    </source>
</evidence>
<evidence type="ECO:0000256" key="1">
    <source>
        <dbReference type="ARBA" id="ARBA00010838"/>
    </source>
</evidence>
<name>A0A1U9KIQ1_ACEAC</name>
<dbReference type="Gene3D" id="3.20.20.80">
    <property type="entry name" value="Glycosidases"/>
    <property type="match status" value="1"/>
</dbReference>
<dbReference type="GO" id="GO:0016052">
    <property type="term" value="P:carbohydrate catabolic process"/>
    <property type="evidence" value="ECO:0007669"/>
    <property type="project" value="TreeGrafter"/>
</dbReference>
<comment type="similarity">
    <text evidence="1 6">Belongs to the glycosyl hydrolase 1 family.</text>
</comment>
<dbReference type="GO" id="GO:0005829">
    <property type="term" value="C:cytosol"/>
    <property type="evidence" value="ECO:0007669"/>
    <property type="project" value="TreeGrafter"/>
</dbReference>
<dbReference type="OrthoDB" id="9765195at2"/>
<dbReference type="SUPFAM" id="SSF51445">
    <property type="entry name" value="(Trans)glycosidases"/>
    <property type="match status" value="1"/>
</dbReference>
<dbReference type="InterPro" id="IPR018120">
    <property type="entry name" value="Glyco_hydro_1_AS"/>
</dbReference>
<accession>A0A1U9KIQ1</accession>
<protein>
    <recommendedName>
        <fullName evidence="2">beta-glucosidase</fullName>
        <ecNumber evidence="2">3.2.1.21</ecNumber>
    </recommendedName>
</protein>
<keyword evidence="3" id="KW-0378">Hydrolase</keyword>
<dbReference type="PANTHER" id="PTHR10353:SF36">
    <property type="entry name" value="LP05116P"/>
    <property type="match status" value="1"/>
</dbReference>
<dbReference type="Proteomes" id="UP000188937">
    <property type="component" value="Chromosome"/>
</dbReference>
<dbReference type="PROSITE" id="PS00572">
    <property type="entry name" value="GLYCOSYL_HYDROL_F1_1"/>
    <property type="match status" value="1"/>
</dbReference>
<dbReference type="AlphaFoldDB" id="A0A1U9KIQ1"/>
<dbReference type="InterPro" id="IPR001360">
    <property type="entry name" value="Glyco_hydro_1"/>
</dbReference>
<dbReference type="EC" id="3.2.1.21" evidence="2"/>
<keyword evidence="4" id="KW-0326">Glycosidase</keyword>
<dbReference type="KEGG" id="aace:A0U92_13925"/>
<dbReference type="EMBL" id="CP014692">
    <property type="protein sequence ID" value="AQS85685.1"/>
    <property type="molecule type" value="Genomic_DNA"/>
</dbReference>
<dbReference type="PANTHER" id="PTHR10353">
    <property type="entry name" value="GLYCOSYL HYDROLASE"/>
    <property type="match status" value="1"/>
</dbReference>
<reference evidence="7 8" key="1">
    <citation type="submission" date="2016-03" db="EMBL/GenBank/DDBJ databases">
        <title>Acetic acid bacteria sequencing.</title>
        <authorList>
            <person name="Brandt J."/>
            <person name="Jakob F."/>
            <person name="Vogel R.F."/>
        </authorList>
    </citation>
    <scope>NUCLEOTIDE SEQUENCE [LARGE SCALE GENOMIC DNA]</scope>
    <source>
        <strain evidence="7 8">TMW2.1153</strain>
    </source>
</reference>
<evidence type="ECO:0000313" key="7">
    <source>
        <dbReference type="EMBL" id="AQS85685.1"/>
    </source>
</evidence>
<gene>
    <name evidence="7" type="ORF">A0U92_13925</name>
</gene>
<evidence type="ECO:0000313" key="8">
    <source>
        <dbReference type="Proteomes" id="UP000188937"/>
    </source>
</evidence>
<dbReference type="RefSeq" id="WP_077813735.1">
    <property type="nucleotide sequence ID" value="NZ_CP014692.1"/>
</dbReference>
<keyword evidence="8" id="KW-1185">Reference proteome</keyword>
<dbReference type="PRINTS" id="PR00131">
    <property type="entry name" value="GLHYDRLASE1"/>
</dbReference>
<evidence type="ECO:0000256" key="3">
    <source>
        <dbReference type="ARBA" id="ARBA00022801"/>
    </source>
</evidence>
<feature type="active site" description="Nucleophile" evidence="5">
    <location>
        <position position="350"/>
    </location>
</feature>